<reference evidence="2 3" key="1">
    <citation type="journal article" date="2017" name="BMC Genomics">
        <title>Genome sequencing of 39 Akkermansia muciniphila isolates reveals its population structure, genomic and functional diverisity, and global distribution in mammalian gut microbiotas.</title>
        <authorList>
            <person name="Guo X."/>
            <person name="Li S."/>
            <person name="Zhang J."/>
            <person name="Wu F."/>
            <person name="Li X."/>
            <person name="Wu D."/>
            <person name="Zhang M."/>
            <person name="Ou Z."/>
            <person name="Jie Z."/>
            <person name="Yan Q."/>
            <person name="Li P."/>
            <person name="Yi J."/>
            <person name="Peng Y."/>
        </authorList>
    </citation>
    <scope>NUCLEOTIDE SEQUENCE [LARGE SCALE GENOMIC DNA]</scope>
    <source>
        <strain evidence="2 3">GP24</strain>
    </source>
</reference>
<dbReference type="Proteomes" id="UP000236000">
    <property type="component" value="Unassembled WGS sequence"/>
</dbReference>
<organism evidence="2 3">
    <name type="scientific">Akkermansia muciniphila</name>
    <dbReference type="NCBI Taxonomy" id="239935"/>
    <lineage>
        <taxon>Bacteria</taxon>
        <taxon>Pseudomonadati</taxon>
        <taxon>Verrucomicrobiota</taxon>
        <taxon>Verrucomicrobiia</taxon>
        <taxon>Verrucomicrobiales</taxon>
        <taxon>Akkermansiaceae</taxon>
        <taxon>Akkermansia</taxon>
    </lineage>
</organism>
<evidence type="ECO:0000313" key="3">
    <source>
        <dbReference type="Proteomes" id="UP000236000"/>
    </source>
</evidence>
<dbReference type="AlphaFoldDB" id="A0A2N8HDT9"/>
<dbReference type="EMBL" id="PJKA01000010">
    <property type="protein sequence ID" value="PNC18117.1"/>
    <property type="molecule type" value="Genomic_DNA"/>
</dbReference>
<sequence>MKPFLWMTCAVLAACAIGFSAYRMLMGEASERIPATRLVIEADASCLSTMGMVPLEDPFIFDTAHSPAFELREGKSRLTLAECILEARQKNVLDGVLDRIDPQRSLRLYVVCRVSGEIKEAWLDDEGNGEDTALLRRAVAVLGCYWLLRNFCDDEELFFRWMRLSLKSRKAEVLDASVEYLFPWLKPDREQYVHGRWISDIESVTYDCLRPGSNAGAAVSWPCLFTVSSRKNGSSGLLEIRCPALKGALLTLEMPLDNCTLHPRELLPFRIWKNVHGWPYPWNVRPVGVPPVWVPPMKIPEDAPSSSLPSIPGDFRSCPEEDMLPELE</sequence>
<evidence type="ECO:0000313" key="2">
    <source>
        <dbReference type="EMBL" id="PNC18117.1"/>
    </source>
</evidence>
<dbReference type="PROSITE" id="PS51257">
    <property type="entry name" value="PROKAR_LIPOPROTEIN"/>
    <property type="match status" value="1"/>
</dbReference>
<dbReference type="RefSeq" id="WP_102713426.1">
    <property type="nucleotide sequence ID" value="NZ_PJKA01000010.1"/>
</dbReference>
<gene>
    <name evidence="2" type="ORF">CXU22_05630</name>
</gene>
<dbReference type="OrthoDB" id="9944717at2"/>
<feature type="region of interest" description="Disordered" evidence="1">
    <location>
        <begin position="302"/>
        <end position="328"/>
    </location>
</feature>
<proteinExistence type="predicted"/>
<protein>
    <submittedName>
        <fullName evidence="2">Uncharacterized protein</fullName>
    </submittedName>
</protein>
<accession>A0A2N8HDT9</accession>
<evidence type="ECO:0000256" key="1">
    <source>
        <dbReference type="SAM" id="MobiDB-lite"/>
    </source>
</evidence>
<name>A0A2N8HDT9_9BACT</name>
<comment type="caution">
    <text evidence="2">The sequence shown here is derived from an EMBL/GenBank/DDBJ whole genome shotgun (WGS) entry which is preliminary data.</text>
</comment>